<feature type="region of interest" description="Disordered" evidence="3">
    <location>
        <begin position="66"/>
        <end position="131"/>
    </location>
</feature>
<dbReference type="RefSeq" id="WP_301855737.1">
    <property type="nucleotide sequence ID" value="NZ_JAUJWU010000001.1"/>
</dbReference>
<gene>
    <name evidence="2 4" type="primary">larC</name>
    <name evidence="4" type="ORF">QWY13_06830</name>
</gene>
<accession>A0ABT8NCC4</accession>
<comment type="similarity">
    <text evidence="2">Belongs to the LarC family.</text>
</comment>
<name>A0ABT8NCC4_9BACL</name>
<comment type="caution">
    <text evidence="4">The sequence shown here is derived from an EMBL/GenBank/DDBJ whole genome shotgun (WGS) entry which is preliminary data.</text>
</comment>
<dbReference type="Pfam" id="PF01969">
    <property type="entry name" value="Ni_insertion"/>
    <property type="match status" value="1"/>
</dbReference>
<dbReference type="PANTHER" id="PTHR36566:SF1">
    <property type="entry name" value="PYRIDINIUM-3,5-BISTHIOCARBOXYLIC ACID MONONUCLEOTIDE NICKEL INSERTION PROTEIN"/>
    <property type="match status" value="1"/>
</dbReference>
<dbReference type="Gene3D" id="3.10.20.300">
    <property type="entry name" value="mk0293 like domain"/>
    <property type="match status" value="1"/>
</dbReference>
<dbReference type="Proteomes" id="UP001172142">
    <property type="component" value="Unassembled WGS sequence"/>
</dbReference>
<keyword evidence="5" id="KW-1185">Reference proteome</keyword>
<evidence type="ECO:0000313" key="5">
    <source>
        <dbReference type="Proteomes" id="UP001172142"/>
    </source>
</evidence>
<keyword evidence="1 2" id="KW-0533">Nickel</keyword>
<evidence type="ECO:0000256" key="2">
    <source>
        <dbReference type="HAMAP-Rule" id="MF_01074"/>
    </source>
</evidence>
<dbReference type="EC" id="4.99.1.12" evidence="2"/>
<sequence length="455" mass="49968">MKLLYLDCQSGISGDMTLSALIDLGADIHYISEHLEKLPIDPFTLNVKQVDKRGISAKLLDLQFQEAEHSHTHSHDDNHSSGHSHEHSHSHSHSHNHEHEHLHDHHHSHGHSHSGHEHAHDDGHHSHSHRKASTILGMIGNSELPPRVKQRSLAVFRVIAEAEGKIHGMDSEEVHFHEVGAMDSIIDIIGVCLALESLGVDRIAASPVPTGHGKIMIAHGLYPIPAPATAEILKGVPLADFHVRGELTTPTGAAFLKALADDYGQLPGLAIDNIGYGAGKKNFEHPNVLRALMFNEETATAREKISVLECQLDDSTGETLGYVMERLLGAGALDVYYTPVAMKKSRPGTLITVLAKPENAFVLEDILLRETSTFGVRKTDWTRRILDREFKIVATAFGSITVKVGRIEGEIIKMSPEFEEVKKAAAAHKVPLRDVFLAVQQAAGTHVETLDNVRY</sequence>
<comment type="function">
    <text evidence="2">Involved in the biosynthesis of a nickel-pincer cofactor ((SCS)Ni(II) pincer complex). Binds Ni(2+), and functions in nickel delivery to pyridinium-3,5-bisthiocarboxylic acid mononucleotide (P2TMN), to form the mature cofactor. Is thus probably required for the activation of nickel-pincer cofactor-dependent enzymes.</text>
</comment>
<keyword evidence="2" id="KW-0456">Lyase</keyword>
<evidence type="ECO:0000313" key="4">
    <source>
        <dbReference type="EMBL" id="MDN7245210.1"/>
    </source>
</evidence>
<reference evidence="4 5" key="1">
    <citation type="submission" date="2023-07" db="EMBL/GenBank/DDBJ databases">
        <title>Novel species in genus Planococcus.</title>
        <authorList>
            <person name="Ning S."/>
        </authorList>
    </citation>
    <scope>NUCLEOTIDE SEQUENCE [LARGE SCALE GENOMIC DNA]</scope>
    <source>
        <strain evidence="4 5">N017</strain>
    </source>
</reference>
<proteinExistence type="inferred from homology"/>
<feature type="compositionally biased region" description="Basic residues" evidence="3">
    <location>
        <begin position="104"/>
        <end position="113"/>
    </location>
</feature>
<organism evidence="4 5">
    <name type="scientific">Planococcus shenhongbingii</name>
    <dbReference type="NCBI Taxonomy" id="3058398"/>
    <lineage>
        <taxon>Bacteria</taxon>
        <taxon>Bacillati</taxon>
        <taxon>Bacillota</taxon>
        <taxon>Bacilli</taxon>
        <taxon>Bacillales</taxon>
        <taxon>Caryophanaceae</taxon>
        <taxon>Planococcus</taxon>
    </lineage>
</organism>
<feature type="compositionally biased region" description="Basic and acidic residues" evidence="3">
    <location>
        <begin position="66"/>
        <end position="103"/>
    </location>
</feature>
<feature type="compositionally biased region" description="Basic and acidic residues" evidence="3">
    <location>
        <begin position="114"/>
        <end position="125"/>
    </location>
</feature>
<dbReference type="PANTHER" id="PTHR36566">
    <property type="entry name" value="NICKEL INSERTION PROTEIN-RELATED"/>
    <property type="match status" value="1"/>
</dbReference>
<dbReference type="InterPro" id="IPR002822">
    <property type="entry name" value="Ni_insertion"/>
</dbReference>
<comment type="catalytic activity">
    <reaction evidence="2">
        <text>Ni(II)-pyridinium-3,5-bisthiocarboxylate mononucleotide = pyridinium-3,5-bisthiocarboxylate mononucleotide + Ni(2+)</text>
        <dbReference type="Rhea" id="RHEA:54784"/>
        <dbReference type="ChEBI" id="CHEBI:49786"/>
        <dbReference type="ChEBI" id="CHEBI:137372"/>
        <dbReference type="ChEBI" id="CHEBI:137373"/>
        <dbReference type="EC" id="4.99.1.12"/>
    </reaction>
</comment>
<protein>
    <recommendedName>
        <fullName evidence="2">Pyridinium-3,5-bisthiocarboxylic acid mononucleotide nickel insertion protein</fullName>
        <shortName evidence="2">P2TMN nickel insertion protein</shortName>
        <ecNumber evidence="2">4.99.1.12</ecNumber>
    </recommendedName>
    <alternativeName>
        <fullName evidence="2">Nickel-pincer cofactor biosynthesis protein LarC</fullName>
    </alternativeName>
</protein>
<evidence type="ECO:0000256" key="3">
    <source>
        <dbReference type="SAM" id="MobiDB-lite"/>
    </source>
</evidence>
<dbReference type="HAMAP" id="MF_01074">
    <property type="entry name" value="LarC"/>
    <property type="match status" value="1"/>
</dbReference>
<dbReference type="EMBL" id="JAUJWU010000001">
    <property type="protein sequence ID" value="MDN7245210.1"/>
    <property type="molecule type" value="Genomic_DNA"/>
</dbReference>
<dbReference type="NCBIfam" id="TIGR00299">
    <property type="entry name" value="nickel pincer cofactor biosynthesis protein LarC"/>
    <property type="match status" value="1"/>
</dbReference>
<dbReference type="Gene3D" id="3.30.70.1380">
    <property type="entry name" value="Transcriptional regulatory protein pf0864 domain like"/>
    <property type="match status" value="1"/>
</dbReference>
<evidence type="ECO:0000256" key="1">
    <source>
        <dbReference type="ARBA" id="ARBA00022596"/>
    </source>
</evidence>